<gene>
    <name evidence="1" type="ORF">DPEC_G00264480</name>
</gene>
<comment type="caution">
    <text evidence="1">The sequence shown here is derived from an EMBL/GenBank/DDBJ whole genome shotgun (WGS) entry which is preliminary data.</text>
</comment>
<evidence type="ECO:0000313" key="2">
    <source>
        <dbReference type="Proteomes" id="UP001157502"/>
    </source>
</evidence>
<accession>A0ACC2FSK3</accession>
<name>A0ACC2FSK3_DALPE</name>
<proteinExistence type="predicted"/>
<feature type="non-terminal residue" evidence="1">
    <location>
        <position position="1"/>
    </location>
</feature>
<sequence length="1718" mass="193263">SHVIGTPGVISLSLCWSGPSQLCSAELTHSSGGVCMGRAAALCAASAGIVAFFTAVPCCLSGCAPQPAAEPRMSDQGRGSASTPAGAPAPGSDTYKGWLFKWTNYLKGYQRRWFVLSNGLLSYYRTQAEMAHTCRGTINLATAHIDTEDACNIVLSSGGRTYHLKASSEVERQRWVTALELAKAKAIRMMNDQSDDSGDEEPTTQSDRSESIQGTLKILISKLDDLSTCNDLITKHGAALQHSLSELEALRVPVEGGEKVKGVNERATLFRITSNAMINACRDFLDLAEIHSRRWQRALQYEREQRHHLEETIEQLAKQHNSLERAWREAPTLSAHTSSAPVTEKGGSERLQKGEASDEDEDTEYFDAMEESPAFITVSAAENTPHRQSQSNLSEASGGPTNDWSQNKVSPGCSESGKSVQPLRRRRSRIPDKPNYSLNLWSIMKNCIGKELSKIPMPVNFNEPLSMLQRLTEDLEYHELLDRAARCDNSLEQMCLVAAFSVSSYSTTVHRTAKPFNPLLGETYELDRLDEFGYRSLCEQVSHHPPAAAHHVISQRGWTLWQEITIASKFRGKYLSIMPLGAIHLDFHSTGNHYVWRKVTSTVHNIIVGKLWIDQSGDIEIVNHRTKETCQLKFSPYSYFSREVPRKVTGLVTDREGQAHYILSGTWDDKIESSKIVQSTKGGGGSEGKQKTVYQTLSPKLLWKKYPLPDNAENMYFFSSLALTLNEPEDGVALTDSRLRPDQKLMEEGKWDEANSEKQRLEEKQRSVRRRREAEAADALDEGRENEGYQPQWFHKRTNGITGETNFVYKGGYWEVKDSQDWMLLQKLYWTCGVPTPSHTVPNEMADESNEGTEGDADEGTDEILLTDLDGDCHVPVPNDPCDLLMDAIDAQLNSLQVQNCHHGTEGISRKRNCINAAYPSSRPSTSRDTGLGSSSITNHSPVSCLDLECSEKKDLSSDMSSTSRVDASGQAQRAAYEKVEVLESQMEECRWRLQRLLGVDVCGGGVIMGELRPPTESVCTEDFAMRFSDEIVLELPDRTTQRLVRDQSNILGHPSTQRLDRDQSNILGQPSTQEETESSGALSGIWQKLPENNERTSQEQSLLHSLLTPPGADTQLSFLVRQPATGCHMDGLYTDHNDTQCLGLSDLQVTPVLRASDGPVTSEGVSLCEACKRRGNITSRSLLSVDTDAEETDERCDNQMRQRPITSTGRCVSARPVCCLEQERSACIQREEVGSACIQREEDAVQEQLSVGVEQMEGRSLEAEPDGTSCLRHRLLRQRDFCLQEGRDMAEDKAVLCKRQSIYTDKSLSFRRSVTVSVLEREELDRQLESAKTVLFAEQRRSRLKLDSVQERLDEACEELHRVTEEERSLRDRCEFLEEKHQQKREQNEAVELRVCKLQTELGERDSRMGALESRVEALERIVAQKECQLLSLQEEMSALQAQRDGLQGELQNTREQHDITLSEIQEQARVHAEEEKTVALKTQALSHTKHTETIQRCLQIKGEEGRKLKKALEEQKEVIRRREEELCAEAKKMIHRTLERERETWERAKQEALQAQSRILDEQGREDLEKVRVESEREKNKALVLQNKVLEVQRRVQELESERLSQQRKQAVSISEVQEKKHQAELQRERRLMEQEFSVSGAQQSACSACLHIKHLHASPGPSDLASFKLLRHLQSRVKQLRAENQAFSPSMKCIALSARFPVELAGFHLETGSST</sequence>
<protein>
    <submittedName>
        <fullName evidence="1">Uncharacterized protein</fullName>
    </submittedName>
</protein>
<dbReference type="EMBL" id="CM055750">
    <property type="protein sequence ID" value="KAJ7994303.1"/>
    <property type="molecule type" value="Genomic_DNA"/>
</dbReference>
<evidence type="ECO:0000313" key="1">
    <source>
        <dbReference type="EMBL" id="KAJ7994303.1"/>
    </source>
</evidence>
<reference evidence="1" key="1">
    <citation type="submission" date="2021-05" db="EMBL/GenBank/DDBJ databases">
        <authorList>
            <person name="Pan Q."/>
            <person name="Jouanno E."/>
            <person name="Zahm M."/>
            <person name="Klopp C."/>
            <person name="Cabau C."/>
            <person name="Louis A."/>
            <person name="Berthelot C."/>
            <person name="Parey E."/>
            <person name="Roest Crollius H."/>
            <person name="Montfort J."/>
            <person name="Robinson-Rechavi M."/>
            <person name="Bouchez O."/>
            <person name="Lampietro C."/>
            <person name="Lopez Roques C."/>
            <person name="Donnadieu C."/>
            <person name="Postlethwait J."/>
            <person name="Bobe J."/>
            <person name="Dillon D."/>
            <person name="Chandos A."/>
            <person name="von Hippel F."/>
            <person name="Guiguen Y."/>
        </authorList>
    </citation>
    <scope>NUCLEOTIDE SEQUENCE</scope>
    <source>
        <strain evidence="1">YG-Jan2019</strain>
    </source>
</reference>
<keyword evidence="2" id="KW-1185">Reference proteome</keyword>
<organism evidence="1 2">
    <name type="scientific">Dallia pectoralis</name>
    <name type="common">Alaska blackfish</name>
    <dbReference type="NCBI Taxonomy" id="75939"/>
    <lineage>
        <taxon>Eukaryota</taxon>
        <taxon>Metazoa</taxon>
        <taxon>Chordata</taxon>
        <taxon>Craniata</taxon>
        <taxon>Vertebrata</taxon>
        <taxon>Euteleostomi</taxon>
        <taxon>Actinopterygii</taxon>
        <taxon>Neopterygii</taxon>
        <taxon>Teleostei</taxon>
        <taxon>Protacanthopterygii</taxon>
        <taxon>Esociformes</taxon>
        <taxon>Umbridae</taxon>
        <taxon>Dallia</taxon>
    </lineage>
</organism>
<dbReference type="Proteomes" id="UP001157502">
    <property type="component" value="Chromosome 23"/>
</dbReference>